<name>A0ACD3QDM9_LARCR</name>
<organism evidence="1 2">
    <name type="scientific">Larimichthys crocea</name>
    <name type="common">Large yellow croaker</name>
    <name type="synonym">Pseudosciaena crocea</name>
    <dbReference type="NCBI Taxonomy" id="215358"/>
    <lineage>
        <taxon>Eukaryota</taxon>
        <taxon>Metazoa</taxon>
        <taxon>Chordata</taxon>
        <taxon>Craniata</taxon>
        <taxon>Vertebrata</taxon>
        <taxon>Euteleostomi</taxon>
        <taxon>Actinopterygii</taxon>
        <taxon>Neopterygii</taxon>
        <taxon>Teleostei</taxon>
        <taxon>Neoteleostei</taxon>
        <taxon>Acanthomorphata</taxon>
        <taxon>Eupercaria</taxon>
        <taxon>Sciaenidae</taxon>
        <taxon>Larimichthys</taxon>
    </lineage>
</organism>
<gene>
    <name evidence="1" type="ORF">E3U43_004597</name>
</gene>
<keyword evidence="2" id="KW-1185">Reference proteome</keyword>
<dbReference type="EMBL" id="CM011693">
    <property type="protein sequence ID" value="TMS05347.1"/>
    <property type="molecule type" value="Genomic_DNA"/>
</dbReference>
<evidence type="ECO:0000313" key="1">
    <source>
        <dbReference type="EMBL" id="TMS05347.1"/>
    </source>
</evidence>
<protein>
    <submittedName>
        <fullName evidence="1">Uncharacterized protein</fullName>
    </submittedName>
</protein>
<reference evidence="1" key="1">
    <citation type="submission" date="2018-11" db="EMBL/GenBank/DDBJ databases">
        <title>The sequence and de novo assembly of Larimichthys crocea genome using PacBio and Hi-C technologies.</title>
        <authorList>
            <person name="Xu P."/>
            <person name="Chen B."/>
            <person name="Zhou Z."/>
            <person name="Ke Q."/>
            <person name="Wu Y."/>
            <person name="Bai H."/>
            <person name="Pu F."/>
        </authorList>
    </citation>
    <scope>NUCLEOTIDE SEQUENCE</scope>
    <source>
        <tissue evidence="1">Muscle</tissue>
    </source>
</reference>
<accession>A0ACD3QDM9</accession>
<evidence type="ECO:0000313" key="2">
    <source>
        <dbReference type="Proteomes" id="UP000793456"/>
    </source>
</evidence>
<comment type="caution">
    <text evidence="1">The sequence shown here is derived from an EMBL/GenBank/DDBJ whole genome shotgun (WGS) entry which is preliminary data.</text>
</comment>
<sequence>MKIMCSLNKTRPALCLKRPSPPVTTPCGSYSPTGLSVLSRLILKTGQRKTKILNLGLKSEKSRGAAILMFVLKTHFMFDCIVGVDTVFVDTHISCGLLYV</sequence>
<dbReference type="Proteomes" id="UP000793456">
    <property type="component" value="Chromosome XX"/>
</dbReference>
<proteinExistence type="predicted"/>